<name>X1GBT0_9ZZZZ</name>
<dbReference type="Pfam" id="PF13452">
    <property type="entry name" value="FAS1_DH_region"/>
    <property type="match status" value="1"/>
</dbReference>
<dbReference type="EMBL" id="BARU01001259">
    <property type="protein sequence ID" value="GAH30463.1"/>
    <property type="molecule type" value="Genomic_DNA"/>
</dbReference>
<comment type="caution">
    <text evidence="2">The sequence shown here is derived from an EMBL/GenBank/DDBJ whole genome shotgun (WGS) entry which is preliminary data.</text>
</comment>
<accession>X1GBT0</accession>
<feature type="domain" description="FAS1-like dehydratase" evidence="1">
    <location>
        <begin position="6"/>
        <end position="141"/>
    </location>
</feature>
<dbReference type="Gene3D" id="3.10.129.10">
    <property type="entry name" value="Hotdog Thioesterase"/>
    <property type="match status" value="1"/>
</dbReference>
<dbReference type="AlphaFoldDB" id="X1GBT0"/>
<feature type="non-terminal residue" evidence="2">
    <location>
        <position position="150"/>
    </location>
</feature>
<dbReference type="InterPro" id="IPR039569">
    <property type="entry name" value="FAS1-like_DH_region"/>
</dbReference>
<proteinExistence type="predicted"/>
<sequence>MKELPGMEILGVAKVRCKYKKMVDFAKCFGITDTKYVGSEEEGIIACPAFANSYAVKAFYTLVPGVKLEQDGVKRDLALVPTKLLHASQKYNWEDCVPIKPGDVLIAKAKFGKIWVHEESMRLFAEMCLTVKNQNDELVCQITAGAAIAA</sequence>
<gene>
    <name evidence="2" type="ORF">S03H2_03414</name>
</gene>
<evidence type="ECO:0000313" key="2">
    <source>
        <dbReference type="EMBL" id="GAH30463.1"/>
    </source>
</evidence>
<dbReference type="SUPFAM" id="SSF54637">
    <property type="entry name" value="Thioesterase/thiol ester dehydrase-isomerase"/>
    <property type="match status" value="1"/>
</dbReference>
<organism evidence="2">
    <name type="scientific">marine sediment metagenome</name>
    <dbReference type="NCBI Taxonomy" id="412755"/>
    <lineage>
        <taxon>unclassified sequences</taxon>
        <taxon>metagenomes</taxon>
        <taxon>ecological metagenomes</taxon>
    </lineage>
</organism>
<dbReference type="InterPro" id="IPR029069">
    <property type="entry name" value="HotDog_dom_sf"/>
</dbReference>
<reference evidence="2" key="1">
    <citation type="journal article" date="2014" name="Front. Microbiol.">
        <title>High frequency of phylogenetically diverse reductive dehalogenase-homologous genes in deep subseafloor sedimentary metagenomes.</title>
        <authorList>
            <person name="Kawai M."/>
            <person name="Futagami T."/>
            <person name="Toyoda A."/>
            <person name="Takaki Y."/>
            <person name="Nishi S."/>
            <person name="Hori S."/>
            <person name="Arai W."/>
            <person name="Tsubouchi T."/>
            <person name="Morono Y."/>
            <person name="Uchiyama I."/>
            <person name="Ito T."/>
            <person name="Fujiyama A."/>
            <person name="Inagaki F."/>
            <person name="Takami H."/>
        </authorList>
    </citation>
    <scope>NUCLEOTIDE SEQUENCE</scope>
    <source>
        <strain evidence="2">Expedition CK06-06</strain>
    </source>
</reference>
<protein>
    <recommendedName>
        <fullName evidence="1">FAS1-like dehydratase domain-containing protein</fullName>
    </recommendedName>
</protein>
<evidence type="ECO:0000259" key="1">
    <source>
        <dbReference type="Pfam" id="PF13452"/>
    </source>
</evidence>